<dbReference type="InterPro" id="IPR001810">
    <property type="entry name" value="F-box_dom"/>
</dbReference>
<accession>A0A6A7AU08</accession>
<dbReference type="OrthoDB" id="3801367at2759"/>
<proteinExistence type="predicted"/>
<evidence type="ECO:0000259" key="1">
    <source>
        <dbReference type="Pfam" id="PF13013"/>
    </source>
</evidence>
<name>A0A6A7AU08_9PLEO</name>
<dbReference type="PANTHER" id="PTHR42085">
    <property type="entry name" value="F-BOX DOMAIN-CONTAINING PROTEIN"/>
    <property type="match status" value="1"/>
</dbReference>
<gene>
    <name evidence="2" type="ORF">T440DRAFT_558398</name>
</gene>
<dbReference type="PANTHER" id="PTHR42085:SF1">
    <property type="entry name" value="F-BOX DOMAIN-CONTAINING PROTEIN"/>
    <property type="match status" value="1"/>
</dbReference>
<dbReference type="InterPro" id="IPR038883">
    <property type="entry name" value="AN11006-like"/>
</dbReference>
<feature type="domain" description="F-box" evidence="1">
    <location>
        <begin position="56"/>
        <end position="113"/>
    </location>
</feature>
<organism evidence="2 3">
    <name type="scientific">Plenodomus tracheiphilus IPT5</name>
    <dbReference type="NCBI Taxonomy" id="1408161"/>
    <lineage>
        <taxon>Eukaryota</taxon>
        <taxon>Fungi</taxon>
        <taxon>Dikarya</taxon>
        <taxon>Ascomycota</taxon>
        <taxon>Pezizomycotina</taxon>
        <taxon>Dothideomycetes</taxon>
        <taxon>Pleosporomycetidae</taxon>
        <taxon>Pleosporales</taxon>
        <taxon>Pleosporineae</taxon>
        <taxon>Leptosphaeriaceae</taxon>
        <taxon>Plenodomus</taxon>
    </lineage>
</organism>
<evidence type="ECO:0000313" key="2">
    <source>
        <dbReference type="EMBL" id="KAF2846254.1"/>
    </source>
</evidence>
<reference evidence="2" key="1">
    <citation type="submission" date="2020-01" db="EMBL/GenBank/DDBJ databases">
        <authorList>
            <consortium name="DOE Joint Genome Institute"/>
            <person name="Haridas S."/>
            <person name="Albert R."/>
            <person name="Binder M."/>
            <person name="Bloem J."/>
            <person name="Labutti K."/>
            <person name="Salamov A."/>
            <person name="Andreopoulos B."/>
            <person name="Baker S.E."/>
            <person name="Barry K."/>
            <person name="Bills G."/>
            <person name="Bluhm B.H."/>
            <person name="Cannon C."/>
            <person name="Castanera R."/>
            <person name="Culley D.E."/>
            <person name="Daum C."/>
            <person name="Ezra D."/>
            <person name="Gonzalez J.B."/>
            <person name="Henrissat B."/>
            <person name="Kuo A."/>
            <person name="Liang C."/>
            <person name="Lipzen A."/>
            <person name="Lutzoni F."/>
            <person name="Magnuson J."/>
            <person name="Mondo S."/>
            <person name="Nolan M."/>
            <person name="Ohm R."/>
            <person name="Pangilinan J."/>
            <person name="Park H.-J."/>
            <person name="Ramirez L."/>
            <person name="Alfaro M."/>
            <person name="Sun H."/>
            <person name="Tritt A."/>
            <person name="Yoshinaga Y."/>
            <person name="Zwiers L.-H."/>
            <person name="Turgeon B.G."/>
            <person name="Goodwin S.B."/>
            <person name="Spatafora J.W."/>
            <person name="Crous P.W."/>
            <person name="Grigoriev I.V."/>
        </authorList>
    </citation>
    <scope>NUCLEOTIDE SEQUENCE</scope>
    <source>
        <strain evidence="2">IPT5</strain>
    </source>
</reference>
<dbReference type="AlphaFoldDB" id="A0A6A7AU08"/>
<protein>
    <recommendedName>
        <fullName evidence="1">F-box domain-containing protein</fullName>
    </recommendedName>
</protein>
<sequence length="302" mass="34478">MIAITTDPDQGAMDDETELEELRGAVDNPTGKLVGIKATHGTSNLEPHLPHLQSESRDTSVLTLPGELRNRIYEYCTNGSPLTMTHQSGLRDNTRQFRGLTQTCRQIREEYRPLYMSRNVMKFHDIKTLQGYVGDFYISDSQLTQATEDVRGHYTGDLIVFVTNDWGLNLDIQRILIFVADFPSVRCRFMSFRGGSIQASRLHVDEVKVALSQLNGLLELVASSPPWHEFVRAVLTRASITIFSSSTRLSLDVAEDAEKWNNILKDWWYEKCAISEFSVYHRCEDACKSRYVIHLNNVRDLK</sequence>
<dbReference type="Pfam" id="PF13013">
    <property type="entry name" value="F-box-like_2"/>
    <property type="match status" value="1"/>
</dbReference>
<dbReference type="Proteomes" id="UP000799423">
    <property type="component" value="Unassembled WGS sequence"/>
</dbReference>
<dbReference type="EMBL" id="MU006337">
    <property type="protein sequence ID" value="KAF2846254.1"/>
    <property type="molecule type" value="Genomic_DNA"/>
</dbReference>
<evidence type="ECO:0000313" key="3">
    <source>
        <dbReference type="Proteomes" id="UP000799423"/>
    </source>
</evidence>
<keyword evidence="3" id="KW-1185">Reference proteome</keyword>